<dbReference type="PANTHER" id="PTHR38443">
    <property type="match status" value="1"/>
</dbReference>
<evidence type="ECO:0000256" key="1">
    <source>
        <dbReference type="SAM" id="Coils"/>
    </source>
</evidence>
<dbReference type="InterPro" id="IPR052785">
    <property type="entry name" value="Enterotoxin_cmpnt"/>
</dbReference>
<keyword evidence="1" id="KW-0175">Coiled coil</keyword>
<keyword evidence="2" id="KW-0732">Signal</keyword>
<sequence>MTKKPYKVMALSALMAVFAAGNIMPAHTYAAESTVKQVPVHATAKTYNDYEEYSLGPEGLKDAMERTGSNALVMDLYALTIIKQGNVNFGNVSTVDAALKGKVIQHQDTARGNAKQWLDVLKPQLISTNQNIINYNTKFQNYYDTLVAAVDAKDKATLTKGLTRLSSSINENKAQVDQLVEDLKKFRNKMTSDTQNFKGDANQITSILASQDAGIPLLQNQITTYNEAISKYNAIIIGSSVATALGPIAIIGGAVVIATGAGTPLGVALIAGGAAAVGGGTAGIVLAKKELDNAQAEIQKITGQITTAQLEVAGLTNIKTQTEYLTNTIDTAITALQNISNQWYTMGSKYNSLLQNVDSISPNDLVFIKEDLNIAKDSWKNIKDYAEKIYAEDIKVVDTKKHN</sequence>
<gene>
    <name evidence="3" type="primary">nheB</name>
    <name evidence="3" type="ORF">P6F46_17705</name>
</gene>
<keyword evidence="4" id="KW-1185">Reference proteome</keyword>
<evidence type="ECO:0000313" key="4">
    <source>
        <dbReference type="Proteomes" id="UP001229716"/>
    </source>
</evidence>
<reference evidence="3 4" key="1">
    <citation type="journal article" date="2023" name="Int. J. Mol. Sci.">
        <title>Pathogenicity and Genomic Characterization of a Novel Genospecies, Bacillus shihchuchen, of the Bacillus cereus Group Isolated from Chinese Softshell Turtle (Pelodiscus sinensis).</title>
        <authorList>
            <person name="Cheng L.W."/>
            <person name="Byadgi O.V."/>
            <person name="Tsai C.E."/>
            <person name="Wang P.C."/>
            <person name="Chen S.C."/>
        </authorList>
    </citation>
    <scope>NUCLEOTIDE SEQUENCE [LARGE SCALE GENOMIC DNA]</scope>
    <source>
        <strain evidence="3 4">QF108-045</strain>
    </source>
</reference>
<accession>A0ABT7KWC4</accession>
<feature type="coiled-coil region" evidence="1">
    <location>
        <begin position="284"/>
        <end position="311"/>
    </location>
</feature>
<dbReference type="Gene3D" id="1.20.1170.10">
    <property type="match status" value="1"/>
</dbReference>
<dbReference type="PANTHER" id="PTHR38443:SF2">
    <property type="entry name" value="NON-HEMOLYTIC ENTEROTOXIN LYTIC COMPONENT L1"/>
    <property type="match status" value="1"/>
</dbReference>
<dbReference type="Pfam" id="PF05791">
    <property type="entry name" value="Bacillus_HBL"/>
    <property type="match status" value="1"/>
</dbReference>
<dbReference type="InterPro" id="IPR008414">
    <property type="entry name" value="HBL"/>
</dbReference>
<evidence type="ECO:0000313" key="3">
    <source>
        <dbReference type="EMBL" id="MDL2418425.1"/>
    </source>
</evidence>
<dbReference type="SUPFAM" id="SSF58100">
    <property type="entry name" value="Bacterial hemolysins"/>
    <property type="match status" value="1"/>
</dbReference>
<feature type="chain" id="PRO_5046823342" evidence="2">
    <location>
        <begin position="20"/>
        <end position="403"/>
    </location>
</feature>
<comment type="caution">
    <text evidence="3">The sequence shown here is derived from an EMBL/GenBank/DDBJ whole genome shotgun (WGS) entry which is preliminary data.</text>
</comment>
<dbReference type="Proteomes" id="UP001229716">
    <property type="component" value="Unassembled WGS sequence"/>
</dbReference>
<dbReference type="EMBL" id="JASWHZ010000001">
    <property type="protein sequence ID" value="MDL2418425.1"/>
    <property type="molecule type" value="Genomic_DNA"/>
</dbReference>
<protein>
    <submittedName>
        <fullName evidence="3">Non-hemolytic enterotoxin NHE subunit B</fullName>
    </submittedName>
</protein>
<proteinExistence type="predicted"/>
<organism evidence="3 4">
    <name type="scientific">Bacillus shihchuchen</name>
    <dbReference type="NCBI Taxonomy" id="3036942"/>
    <lineage>
        <taxon>Bacteria</taxon>
        <taxon>Bacillati</taxon>
        <taxon>Bacillota</taxon>
        <taxon>Bacilli</taxon>
        <taxon>Bacillales</taxon>
        <taxon>Bacillaceae</taxon>
        <taxon>Bacillus</taxon>
        <taxon>Bacillus cereus group</taxon>
    </lineage>
</organism>
<feature type="signal peptide" evidence="2">
    <location>
        <begin position="1"/>
        <end position="19"/>
    </location>
</feature>
<dbReference type="CDD" id="cd22653">
    <property type="entry name" value="ClyA_HblB-like"/>
    <property type="match status" value="1"/>
</dbReference>
<evidence type="ECO:0000256" key="2">
    <source>
        <dbReference type="SAM" id="SignalP"/>
    </source>
</evidence>
<name>A0ABT7KWC4_9BACI</name>